<evidence type="ECO:0000313" key="1">
    <source>
        <dbReference type="EMBL" id="KAG0574850.1"/>
    </source>
</evidence>
<protein>
    <submittedName>
        <fullName evidence="1">Uncharacterized protein</fullName>
    </submittedName>
</protein>
<name>A0A8T0HUZ5_CERPU</name>
<gene>
    <name evidence="1" type="ORF">KC19_VG296800</name>
</gene>
<proteinExistence type="predicted"/>
<evidence type="ECO:0000313" key="2">
    <source>
        <dbReference type="Proteomes" id="UP000822688"/>
    </source>
</evidence>
<sequence>MSWAFKFVWHADPSTLDVCAIFVAKAISISKGMATRENCKQHVQGKIMRAREVKKTKSAEIADLEEKGRTLSAHLKLQDVRVEYLTNQLHLERAVSSYMLNKWGECAAVAEQNEREAEVKNRLEIAEKEAYNLWSNGLNRAEEIWVIYQSLETLQRVFSTWEGKFEEVVEALFRYMNREDISKEEALQLSSLKCRCPDSACEFPFVVDASHRHL</sequence>
<dbReference type="Proteomes" id="UP000822688">
    <property type="component" value="Chromosome V"/>
</dbReference>
<organism evidence="1 2">
    <name type="scientific">Ceratodon purpureus</name>
    <name type="common">Fire moss</name>
    <name type="synonym">Dicranum purpureum</name>
    <dbReference type="NCBI Taxonomy" id="3225"/>
    <lineage>
        <taxon>Eukaryota</taxon>
        <taxon>Viridiplantae</taxon>
        <taxon>Streptophyta</taxon>
        <taxon>Embryophyta</taxon>
        <taxon>Bryophyta</taxon>
        <taxon>Bryophytina</taxon>
        <taxon>Bryopsida</taxon>
        <taxon>Dicranidae</taxon>
        <taxon>Pseudoditrichales</taxon>
        <taxon>Ditrichaceae</taxon>
        <taxon>Ceratodon</taxon>
    </lineage>
</organism>
<keyword evidence="2" id="KW-1185">Reference proteome</keyword>
<reference evidence="1" key="1">
    <citation type="submission" date="2020-06" db="EMBL/GenBank/DDBJ databases">
        <title>WGS assembly of Ceratodon purpureus strain R40.</title>
        <authorList>
            <person name="Carey S.B."/>
            <person name="Jenkins J."/>
            <person name="Shu S."/>
            <person name="Lovell J.T."/>
            <person name="Sreedasyam A."/>
            <person name="Maumus F."/>
            <person name="Tiley G.P."/>
            <person name="Fernandez-Pozo N."/>
            <person name="Barry K."/>
            <person name="Chen C."/>
            <person name="Wang M."/>
            <person name="Lipzen A."/>
            <person name="Daum C."/>
            <person name="Saski C.A."/>
            <person name="Payton A.C."/>
            <person name="Mcbreen J.C."/>
            <person name="Conrad R.E."/>
            <person name="Kollar L.M."/>
            <person name="Olsson S."/>
            <person name="Huttunen S."/>
            <person name="Landis J.B."/>
            <person name="Wickett N.J."/>
            <person name="Johnson M.G."/>
            <person name="Rensing S.A."/>
            <person name="Grimwood J."/>
            <person name="Schmutz J."/>
            <person name="Mcdaniel S.F."/>
        </authorList>
    </citation>
    <scope>NUCLEOTIDE SEQUENCE</scope>
    <source>
        <strain evidence="1">R40</strain>
    </source>
</reference>
<dbReference type="AlphaFoldDB" id="A0A8T0HUZ5"/>
<dbReference type="EMBL" id="CM026426">
    <property type="protein sequence ID" value="KAG0574850.1"/>
    <property type="molecule type" value="Genomic_DNA"/>
</dbReference>
<accession>A0A8T0HUZ5</accession>
<comment type="caution">
    <text evidence="1">The sequence shown here is derived from an EMBL/GenBank/DDBJ whole genome shotgun (WGS) entry which is preliminary data.</text>
</comment>